<reference evidence="1" key="3">
    <citation type="submission" date="2020-06" db="EMBL/GenBank/DDBJ databases">
        <title>Helianthus annuus Genome sequencing and assembly Release 2.</title>
        <authorList>
            <person name="Gouzy J."/>
            <person name="Langlade N."/>
            <person name="Munos S."/>
        </authorList>
    </citation>
    <scope>NUCLEOTIDE SEQUENCE</scope>
    <source>
        <tissue evidence="1">Leaves</tissue>
    </source>
</reference>
<gene>
    <name evidence="2" type="ORF">HannXRQ_Chr06g0178611</name>
    <name evidence="1" type="ORF">HanXRQr2_Chr06g0260191</name>
</gene>
<dbReference type="Gramene" id="mRNA:HanXRQr2_Chr06g0260191">
    <property type="protein sequence ID" value="mRNA:HanXRQr2_Chr06g0260191"/>
    <property type="gene ID" value="HanXRQr2_Chr06g0260191"/>
</dbReference>
<dbReference type="AlphaFoldDB" id="A0A251UJ31"/>
<dbReference type="EMBL" id="CM007895">
    <property type="protein sequence ID" value="OTG23094.1"/>
    <property type="molecule type" value="Genomic_DNA"/>
</dbReference>
<keyword evidence="3" id="KW-1185">Reference proteome</keyword>
<organism evidence="2 3">
    <name type="scientific">Helianthus annuus</name>
    <name type="common">Common sunflower</name>
    <dbReference type="NCBI Taxonomy" id="4232"/>
    <lineage>
        <taxon>Eukaryota</taxon>
        <taxon>Viridiplantae</taxon>
        <taxon>Streptophyta</taxon>
        <taxon>Embryophyta</taxon>
        <taxon>Tracheophyta</taxon>
        <taxon>Spermatophyta</taxon>
        <taxon>Magnoliopsida</taxon>
        <taxon>eudicotyledons</taxon>
        <taxon>Gunneridae</taxon>
        <taxon>Pentapetalae</taxon>
        <taxon>asterids</taxon>
        <taxon>campanulids</taxon>
        <taxon>Asterales</taxon>
        <taxon>Asteraceae</taxon>
        <taxon>Asteroideae</taxon>
        <taxon>Heliantheae alliance</taxon>
        <taxon>Heliantheae</taxon>
        <taxon>Helianthus</taxon>
    </lineage>
</organism>
<dbReference type="Proteomes" id="UP000215914">
    <property type="component" value="Chromosome 6"/>
</dbReference>
<protein>
    <submittedName>
        <fullName evidence="2">Uncharacterized protein</fullName>
    </submittedName>
</protein>
<reference evidence="1 3" key="1">
    <citation type="journal article" date="2017" name="Nature">
        <title>The sunflower genome provides insights into oil metabolism, flowering and Asterid evolution.</title>
        <authorList>
            <person name="Badouin H."/>
            <person name="Gouzy J."/>
            <person name="Grassa C.J."/>
            <person name="Murat F."/>
            <person name="Staton S.E."/>
            <person name="Cottret L."/>
            <person name="Lelandais-Briere C."/>
            <person name="Owens G.L."/>
            <person name="Carrere S."/>
            <person name="Mayjonade B."/>
            <person name="Legrand L."/>
            <person name="Gill N."/>
            <person name="Kane N.C."/>
            <person name="Bowers J.E."/>
            <person name="Hubner S."/>
            <person name="Bellec A."/>
            <person name="Berard A."/>
            <person name="Berges H."/>
            <person name="Blanchet N."/>
            <person name="Boniface M.C."/>
            <person name="Brunel D."/>
            <person name="Catrice O."/>
            <person name="Chaidir N."/>
            <person name="Claudel C."/>
            <person name="Donnadieu C."/>
            <person name="Faraut T."/>
            <person name="Fievet G."/>
            <person name="Helmstetter N."/>
            <person name="King M."/>
            <person name="Knapp S.J."/>
            <person name="Lai Z."/>
            <person name="Le Paslier M.C."/>
            <person name="Lippi Y."/>
            <person name="Lorenzon L."/>
            <person name="Mandel J.R."/>
            <person name="Marage G."/>
            <person name="Marchand G."/>
            <person name="Marquand E."/>
            <person name="Bret-Mestries E."/>
            <person name="Morien E."/>
            <person name="Nambeesan S."/>
            <person name="Nguyen T."/>
            <person name="Pegot-Espagnet P."/>
            <person name="Pouilly N."/>
            <person name="Raftis F."/>
            <person name="Sallet E."/>
            <person name="Schiex T."/>
            <person name="Thomas J."/>
            <person name="Vandecasteele C."/>
            <person name="Vares D."/>
            <person name="Vear F."/>
            <person name="Vautrin S."/>
            <person name="Crespi M."/>
            <person name="Mangin B."/>
            <person name="Burke J.M."/>
            <person name="Salse J."/>
            <person name="Munos S."/>
            <person name="Vincourt P."/>
            <person name="Rieseberg L.H."/>
            <person name="Langlade N.B."/>
        </authorList>
    </citation>
    <scope>NUCLEOTIDE SEQUENCE [LARGE SCALE GENOMIC DNA]</scope>
    <source>
        <strain evidence="3">cv. SF193</strain>
        <tissue evidence="1">Leaves</tissue>
    </source>
</reference>
<evidence type="ECO:0000313" key="3">
    <source>
        <dbReference type="Proteomes" id="UP000215914"/>
    </source>
</evidence>
<evidence type="ECO:0000313" key="2">
    <source>
        <dbReference type="EMBL" id="OTG23094.1"/>
    </source>
</evidence>
<sequence>MDTSWEYSPCKGRGGMLCPTIFQPYMVHLAIGNDLNTIKANWQVNRRLVSLAMTY</sequence>
<dbReference type="EMBL" id="MNCJ02000321">
    <property type="protein sequence ID" value="KAF5802497.1"/>
    <property type="molecule type" value="Genomic_DNA"/>
</dbReference>
<reference evidence="2" key="2">
    <citation type="submission" date="2017-02" db="EMBL/GenBank/DDBJ databases">
        <title>Sunflower complete genome.</title>
        <authorList>
            <person name="Langlade N."/>
            <person name="Munos S."/>
        </authorList>
    </citation>
    <scope>NUCLEOTIDE SEQUENCE [LARGE SCALE GENOMIC DNA]</scope>
    <source>
        <tissue evidence="2">Leaves</tissue>
    </source>
</reference>
<dbReference type="InParanoid" id="A0A251UJ31"/>
<evidence type="ECO:0000313" key="1">
    <source>
        <dbReference type="EMBL" id="KAF5802497.1"/>
    </source>
</evidence>
<accession>A0A251UJ31</accession>
<name>A0A251UJ31_HELAN</name>
<proteinExistence type="predicted"/>